<evidence type="ECO:0000313" key="2">
    <source>
        <dbReference type="EMBL" id="KKM04367.1"/>
    </source>
</evidence>
<dbReference type="EMBL" id="LAZR01016467">
    <property type="protein sequence ID" value="KKM04367.1"/>
    <property type="molecule type" value="Genomic_DNA"/>
</dbReference>
<gene>
    <name evidence="2" type="ORF">LCGC14_1764910</name>
</gene>
<dbReference type="InterPro" id="IPR008523">
    <property type="entry name" value="DUF805"/>
</dbReference>
<dbReference type="Gene3D" id="3.30.700.10">
    <property type="entry name" value="Glycoprotein, Type 4 Pilin"/>
    <property type="match status" value="1"/>
</dbReference>
<comment type="caution">
    <text evidence="2">The sequence shown here is derived from an EMBL/GenBank/DDBJ whole genome shotgun (WGS) entry which is preliminary data.</text>
</comment>
<keyword evidence="1" id="KW-1133">Transmembrane helix</keyword>
<keyword evidence="1" id="KW-0472">Membrane</keyword>
<dbReference type="SUPFAM" id="SSF54523">
    <property type="entry name" value="Pili subunits"/>
    <property type="match status" value="1"/>
</dbReference>
<dbReference type="NCBIfam" id="TIGR02532">
    <property type="entry name" value="IV_pilin_GFxxxE"/>
    <property type="match status" value="1"/>
</dbReference>
<evidence type="ECO:0000256" key="1">
    <source>
        <dbReference type="SAM" id="Phobius"/>
    </source>
</evidence>
<organism evidence="2">
    <name type="scientific">marine sediment metagenome</name>
    <dbReference type="NCBI Taxonomy" id="412755"/>
    <lineage>
        <taxon>unclassified sequences</taxon>
        <taxon>metagenomes</taxon>
        <taxon>ecological metagenomes</taxon>
    </lineage>
</organism>
<accession>A0A0F9HMF6</accession>
<dbReference type="InterPro" id="IPR012902">
    <property type="entry name" value="N_methyl_site"/>
</dbReference>
<keyword evidence="1" id="KW-0812">Transmembrane</keyword>
<feature type="transmembrane region" description="Helical" evidence="1">
    <location>
        <begin position="50"/>
        <end position="67"/>
    </location>
</feature>
<reference evidence="2" key="1">
    <citation type="journal article" date="2015" name="Nature">
        <title>Complex archaea that bridge the gap between prokaryotes and eukaryotes.</title>
        <authorList>
            <person name="Spang A."/>
            <person name="Saw J.H."/>
            <person name="Jorgensen S.L."/>
            <person name="Zaremba-Niedzwiedzka K."/>
            <person name="Martijn J."/>
            <person name="Lind A.E."/>
            <person name="van Eijk R."/>
            <person name="Schleper C."/>
            <person name="Guy L."/>
            <person name="Ettema T.J."/>
        </authorList>
    </citation>
    <scope>NUCLEOTIDE SEQUENCE</scope>
</reference>
<dbReference type="GO" id="GO:0016020">
    <property type="term" value="C:membrane"/>
    <property type="evidence" value="ECO:0007669"/>
    <property type="project" value="InterPro"/>
</dbReference>
<feature type="transmembrane region" description="Helical" evidence="1">
    <location>
        <begin position="131"/>
        <end position="154"/>
    </location>
</feature>
<dbReference type="Pfam" id="PF05656">
    <property type="entry name" value="DUF805"/>
    <property type="match status" value="1"/>
</dbReference>
<dbReference type="InterPro" id="IPR045584">
    <property type="entry name" value="Pilin-like"/>
</dbReference>
<sequence>MNTPFPHTKENDMKRYNTFTITRPQYWAGILSVIALAAFTMSTKATDTDAFLALLGGCSIALTVARCRDAGLNGWWCLVILVPILNSFVWIYFGCIRPDDHPKKRNAIEKLELEPDGKLVDRLRIHKQQGFTLFELLVTITLMYIFAVIAIPFYNGIHQARVAHAIGDIGEIHMRVQAFDLSNRRYPTSLAEIGLEGKVDPWGNPYAYLSFDDVEGNGPKRKNKNMVPVNTHYDVYSVGPDGDSATPFTSIPGRDDIVMAGDGTFFGEVEDFE</sequence>
<dbReference type="AlphaFoldDB" id="A0A0F9HMF6"/>
<feature type="transmembrane region" description="Helical" evidence="1">
    <location>
        <begin position="26"/>
        <end position="43"/>
    </location>
</feature>
<protein>
    <recommendedName>
        <fullName evidence="3">Type II secretion system protein GspG C-terminal domain-containing protein</fullName>
    </recommendedName>
</protein>
<name>A0A0F9HMF6_9ZZZZ</name>
<evidence type="ECO:0008006" key="3">
    <source>
        <dbReference type="Google" id="ProtNLM"/>
    </source>
</evidence>
<feature type="transmembrane region" description="Helical" evidence="1">
    <location>
        <begin position="73"/>
        <end position="95"/>
    </location>
</feature>
<proteinExistence type="predicted"/>
<dbReference type="Pfam" id="PF07963">
    <property type="entry name" value="N_methyl"/>
    <property type="match status" value="1"/>
</dbReference>